<name>A0AC35UEA4_9BILA</name>
<protein>
    <submittedName>
        <fullName evidence="2">SUZ domain-containing protein</fullName>
    </submittedName>
</protein>
<evidence type="ECO:0000313" key="1">
    <source>
        <dbReference type="Proteomes" id="UP000095286"/>
    </source>
</evidence>
<proteinExistence type="predicted"/>
<sequence>MDQINSSRRQADRRRRDTLEKTDNSLHYGVLAMPCKENFEEWENDTTYRIPDARAEAYPIGSSGQDDIYLLIMVRDNKPSKKVSDGGSKDSAAKKSAESIVKRHSYDSTKFSCKREELAFKKQKQDERDALNYEKRKMSGEGKMPGDKDFEYVAAARRELEKAAFKRGCLANGGFDTTKHVSFEGFPREGYSH</sequence>
<organism evidence="1 2">
    <name type="scientific">Rhabditophanes sp. KR3021</name>
    <dbReference type="NCBI Taxonomy" id="114890"/>
    <lineage>
        <taxon>Eukaryota</taxon>
        <taxon>Metazoa</taxon>
        <taxon>Ecdysozoa</taxon>
        <taxon>Nematoda</taxon>
        <taxon>Chromadorea</taxon>
        <taxon>Rhabditida</taxon>
        <taxon>Tylenchina</taxon>
        <taxon>Panagrolaimomorpha</taxon>
        <taxon>Strongyloidoidea</taxon>
        <taxon>Alloionematidae</taxon>
        <taxon>Rhabditophanes</taxon>
    </lineage>
</organism>
<dbReference type="Proteomes" id="UP000095286">
    <property type="component" value="Unplaced"/>
</dbReference>
<evidence type="ECO:0000313" key="2">
    <source>
        <dbReference type="WBParaSite" id="RSKR_0001063600.1"/>
    </source>
</evidence>
<accession>A0AC35UEA4</accession>
<reference evidence="2" key="1">
    <citation type="submission" date="2016-11" db="UniProtKB">
        <authorList>
            <consortium name="WormBaseParasite"/>
        </authorList>
    </citation>
    <scope>IDENTIFICATION</scope>
    <source>
        <strain evidence="2">KR3021</strain>
    </source>
</reference>
<dbReference type="WBParaSite" id="RSKR_0001063600.1">
    <property type="protein sequence ID" value="RSKR_0001063600.1"/>
    <property type="gene ID" value="RSKR_0001063600"/>
</dbReference>